<dbReference type="PANTHER" id="PTHR43762:SF1">
    <property type="entry name" value="D-ARABINONO-1,4-LACTONE OXIDASE"/>
    <property type="match status" value="1"/>
</dbReference>
<dbReference type="GO" id="GO:0071949">
    <property type="term" value="F:FAD binding"/>
    <property type="evidence" value="ECO:0007669"/>
    <property type="project" value="InterPro"/>
</dbReference>
<evidence type="ECO:0000256" key="1">
    <source>
        <dbReference type="ARBA" id="ARBA00022827"/>
    </source>
</evidence>
<proteinExistence type="predicted"/>
<keyword evidence="1" id="KW-0274">FAD</keyword>
<reference evidence="3" key="1">
    <citation type="journal article" date="2014" name="Int. J. Syst. Evol. Microbiol.">
        <title>Complete genome sequence of Corynebacterium casei LMG S-19264T (=DSM 44701T), isolated from a smear-ripened cheese.</title>
        <authorList>
            <consortium name="US DOE Joint Genome Institute (JGI-PGF)"/>
            <person name="Walter F."/>
            <person name="Albersmeier A."/>
            <person name="Kalinowski J."/>
            <person name="Ruckert C."/>
        </authorList>
    </citation>
    <scope>NUCLEOTIDE SEQUENCE</scope>
    <source>
        <strain evidence="3">CGMCC 1.12181</strain>
    </source>
</reference>
<dbReference type="SUPFAM" id="SSF56176">
    <property type="entry name" value="FAD-binding/transporter-associated domain-like"/>
    <property type="match status" value="1"/>
</dbReference>
<evidence type="ECO:0000313" key="3">
    <source>
        <dbReference type="EMBL" id="GGF95296.1"/>
    </source>
</evidence>
<dbReference type="Proteomes" id="UP000605253">
    <property type="component" value="Unassembled WGS sequence"/>
</dbReference>
<feature type="domain" description="FAD-binding PCMH-type" evidence="2">
    <location>
        <begin position="15"/>
        <end position="184"/>
    </location>
</feature>
<dbReference type="RefSeq" id="WP_188365169.1">
    <property type="nucleotide sequence ID" value="NZ_BAABJF010000002.1"/>
</dbReference>
<reference evidence="3" key="2">
    <citation type="submission" date="2020-09" db="EMBL/GenBank/DDBJ databases">
        <authorList>
            <person name="Sun Q."/>
            <person name="Zhou Y."/>
        </authorList>
    </citation>
    <scope>NUCLEOTIDE SEQUENCE</scope>
    <source>
        <strain evidence="3">CGMCC 1.12181</strain>
    </source>
</reference>
<evidence type="ECO:0000313" key="4">
    <source>
        <dbReference type="Proteomes" id="UP000605253"/>
    </source>
</evidence>
<evidence type="ECO:0000259" key="2">
    <source>
        <dbReference type="PROSITE" id="PS51387"/>
    </source>
</evidence>
<dbReference type="GO" id="GO:0016899">
    <property type="term" value="F:oxidoreductase activity, acting on the CH-OH group of donors, oxygen as acceptor"/>
    <property type="evidence" value="ECO:0007669"/>
    <property type="project" value="InterPro"/>
</dbReference>
<protein>
    <submittedName>
        <fullName evidence="3">FAD-linked oxidase</fullName>
    </submittedName>
</protein>
<dbReference type="InterPro" id="IPR006094">
    <property type="entry name" value="Oxid_FAD_bind_N"/>
</dbReference>
<gene>
    <name evidence="3" type="ORF">GCM10011365_15770</name>
</gene>
<dbReference type="EMBL" id="BMEO01000005">
    <property type="protein sequence ID" value="GGF95296.1"/>
    <property type="molecule type" value="Genomic_DNA"/>
</dbReference>
<dbReference type="PANTHER" id="PTHR43762">
    <property type="entry name" value="L-GULONOLACTONE OXIDASE"/>
    <property type="match status" value="1"/>
</dbReference>
<sequence length="441" mass="50346">MPRANSQQLSGWGRFPALQHSVFTPRTQADLHRFIRNNDNPKTIAFGNGRSYGDSALSECIIDCRKAQNYFIDFDTQQGLLTCQAGVILDEILKVIVPKGWFLPVTPGTRFITLGGAIAADVHGKNHHQAGCFSAYVTDLYLLTSDGTTVRCNQNLETDLFRATCGGMGLTGIILSATIQLKAIASTEINQTTHKTQNLEETFAVFEHNQSSPYSVAWIDCYAKNKSLGRSLVSLGEFSEDGPIALARKKARTMPRWFPSFMLNAWTIQLFNTLYYHRQRQPVKTERVHYERFFYPLDGIQRWNRMYGHKGFIQYQFILPKDTSFEGLQEILKTIADAGQGSFLAVLKLHGKENNNWLSFPLEGYSLALDFKIQDKLFPLLKKLDQLVLTHRGRFYLAKDARVSQEVFERGYPNIDQFRQFRRTHNMHRHFNSAQSLRVGL</sequence>
<dbReference type="InterPro" id="IPR016169">
    <property type="entry name" value="FAD-bd_PCMH_sub2"/>
</dbReference>
<dbReference type="InterPro" id="IPR010031">
    <property type="entry name" value="FAD_lactone_oxidase-like"/>
</dbReference>
<keyword evidence="4" id="KW-1185">Reference proteome</keyword>
<accession>A0A917CQ67</accession>
<dbReference type="Pfam" id="PF01565">
    <property type="entry name" value="FAD_binding_4"/>
    <property type="match status" value="1"/>
</dbReference>
<dbReference type="InterPro" id="IPR016166">
    <property type="entry name" value="FAD-bd_PCMH"/>
</dbReference>
<organism evidence="3 4">
    <name type="scientific">Marinicella pacifica</name>
    <dbReference type="NCBI Taxonomy" id="1171543"/>
    <lineage>
        <taxon>Bacteria</taxon>
        <taxon>Pseudomonadati</taxon>
        <taxon>Pseudomonadota</taxon>
        <taxon>Gammaproteobacteria</taxon>
        <taxon>Lysobacterales</taxon>
        <taxon>Marinicellaceae</taxon>
        <taxon>Marinicella</taxon>
    </lineage>
</organism>
<keyword evidence="1" id="KW-0285">Flavoprotein</keyword>
<dbReference type="AlphaFoldDB" id="A0A917CQ67"/>
<dbReference type="Gene3D" id="3.30.465.10">
    <property type="match status" value="1"/>
</dbReference>
<dbReference type="InterPro" id="IPR036318">
    <property type="entry name" value="FAD-bd_PCMH-like_sf"/>
</dbReference>
<dbReference type="PROSITE" id="PS51387">
    <property type="entry name" value="FAD_PCMH"/>
    <property type="match status" value="1"/>
</dbReference>
<comment type="caution">
    <text evidence="3">The sequence shown here is derived from an EMBL/GenBank/DDBJ whole genome shotgun (WGS) entry which is preliminary data.</text>
</comment>
<name>A0A917CQ67_9GAMM</name>